<keyword evidence="1" id="KW-1133">Transmembrane helix</keyword>
<keyword evidence="1" id="KW-0472">Membrane</keyword>
<reference evidence="2 3" key="1">
    <citation type="submission" date="2016-09" db="EMBL/GenBank/DDBJ databases">
        <title>Extensive genetic diversity and differential bi-allelic expression allows diatom success in the polar Southern Ocean.</title>
        <authorList>
            <consortium name="DOE Joint Genome Institute"/>
            <person name="Mock T."/>
            <person name="Otillar R.P."/>
            <person name="Strauss J."/>
            <person name="Dupont C."/>
            <person name="Frickenhaus S."/>
            <person name="Maumus F."/>
            <person name="Mcmullan M."/>
            <person name="Sanges R."/>
            <person name="Schmutz J."/>
            <person name="Toseland A."/>
            <person name="Valas R."/>
            <person name="Veluchamy A."/>
            <person name="Ward B.J."/>
            <person name="Allen A."/>
            <person name="Barry K."/>
            <person name="Falciatore A."/>
            <person name="Ferrante M."/>
            <person name="Fortunato A.E."/>
            <person name="Gloeckner G."/>
            <person name="Gruber A."/>
            <person name="Hipkin R."/>
            <person name="Janech M."/>
            <person name="Kroth P."/>
            <person name="Leese F."/>
            <person name="Lindquist E."/>
            <person name="Lyon B.R."/>
            <person name="Martin J."/>
            <person name="Mayer C."/>
            <person name="Parker M."/>
            <person name="Quesneville H."/>
            <person name="Raymond J."/>
            <person name="Uhlig C."/>
            <person name="Valentin K.U."/>
            <person name="Worden A.Z."/>
            <person name="Armbrust E.V."/>
            <person name="Bowler C."/>
            <person name="Green B."/>
            <person name="Moulton V."/>
            <person name="Van Oosterhout C."/>
            <person name="Grigoriev I."/>
        </authorList>
    </citation>
    <scope>NUCLEOTIDE SEQUENCE [LARGE SCALE GENOMIC DNA]</scope>
    <source>
        <strain evidence="2 3">CCMP1102</strain>
    </source>
</reference>
<dbReference type="EMBL" id="KV784379">
    <property type="protein sequence ID" value="OEU08598.1"/>
    <property type="molecule type" value="Genomic_DNA"/>
</dbReference>
<keyword evidence="3" id="KW-1185">Reference proteome</keyword>
<dbReference type="AlphaFoldDB" id="A0A1E7ERI2"/>
<dbReference type="Proteomes" id="UP000095751">
    <property type="component" value="Unassembled WGS sequence"/>
</dbReference>
<keyword evidence="1" id="KW-0812">Transmembrane</keyword>
<organism evidence="2 3">
    <name type="scientific">Fragilariopsis cylindrus CCMP1102</name>
    <dbReference type="NCBI Taxonomy" id="635003"/>
    <lineage>
        <taxon>Eukaryota</taxon>
        <taxon>Sar</taxon>
        <taxon>Stramenopiles</taxon>
        <taxon>Ochrophyta</taxon>
        <taxon>Bacillariophyta</taxon>
        <taxon>Bacillariophyceae</taxon>
        <taxon>Bacillariophycidae</taxon>
        <taxon>Bacillariales</taxon>
        <taxon>Bacillariaceae</taxon>
        <taxon>Fragilariopsis</taxon>
    </lineage>
</organism>
<accession>A0A1E7ERI2</accession>
<evidence type="ECO:0000313" key="2">
    <source>
        <dbReference type="EMBL" id="OEU08598.1"/>
    </source>
</evidence>
<evidence type="ECO:0000256" key="1">
    <source>
        <dbReference type="SAM" id="Phobius"/>
    </source>
</evidence>
<feature type="transmembrane region" description="Helical" evidence="1">
    <location>
        <begin position="21"/>
        <end position="43"/>
    </location>
</feature>
<proteinExistence type="predicted"/>
<sequence>MLLHQLDSYRERDRLPLSEDVYAFIVACPVWSAPFWFATYFILVKYIIYGILLSDISNDDEYINKEPLVQVVKFFLIPVAVTMQDDLMTVYANVANKKYDAAVMRPSKHATQTKVIVANVARLLDGLLSLGVNFGVMLMTNTILNVFLNFAALHFLQYIDNIFYELVEKGFFGDRMEYATTLCKKISFPRR</sequence>
<dbReference type="KEGG" id="fcy:FRACYDRAFT_196134"/>
<feature type="transmembrane region" description="Helical" evidence="1">
    <location>
        <begin position="134"/>
        <end position="156"/>
    </location>
</feature>
<gene>
    <name evidence="2" type="ORF">FRACYDRAFT_196134</name>
</gene>
<name>A0A1E7ERI2_9STRA</name>
<dbReference type="InParanoid" id="A0A1E7ERI2"/>
<evidence type="ECO:0000313" key="3">
    <source>
        <dbReference type="Proteomes" id="UP000095751"/>
    </source>
</evidence>
<protein>
    <submittedName>
        <fullName evidence="2">Uncharacterized protein</fullName>
    </submittedName>
</protein>
<dbReference type="OrthoDB" id="47245at2759"/>